<accession>A0A1Q9EQE5</accession>
<comment type="caution">
    <text evidence="4">The sequence shown here is derived from an EMBL/GenBank/DDBJ whole genome shotgun (WGS) entry which is preliminary data.</text>
</comment>
<evidence type="ECO:0000256" key="1">
    <source>
        <dbReference type="SAM" id="MobiDB-lite"/>
    </source>
</evidence>
<evidence type="ECO:0000259" key="3">
    <source>
        <dbReference type="Pfam" id="PF03372"/>
    </source>
</evidence>
<dbReference type="PANTHER" id="PTHR19446">
    <property type="entry name" value="REVERSE TRANSCRIPTASES"/>
    <property type="match status" value="1"/>
</dbReference>
<dbReference type="Pfam" id="PF03372">
    <property type="entry name" value="Exo_endo_phos"/>
    <property type="match status" value="1"/>
</dbReference>
<dbReference type="Gene3D" id="3.60.10.10">
    <property type="entry name" value="Endonuclease/exonuclease/phosphatase"/>
    <property type="match status" value="1"/>
</dbReference>
<evidence type="ECO:0000259" key="2">
    <source>
        <dbReference type="Pfam" id="PF00078"/>
    </source>
</evidence>
<dbReference type="InterPro" id="IPR005135">
    <property type="entry name" value="Endo/exonuclease/phosphatase"/>
</dbReference>
<feature type="compositionally biased region" description="Basic and acidic residues" evidence="1">
    <location>
        <begin position="78"/>
        <end position="89"/>
    </location>
</feature>
<sequence length="1298" mass="143180">MERSGADPAESHPALPLWSVAAALAQRWTLVDGPLYLVVGEQKLGQWLGQYLLPKPKRYPLRRPDPIDVEVAPPVTVKDAEVKTKDKTQPPKQTQQITQTRTKQIKQAQRIQKQTKQTQQKASSPAPAGGSTTTPRLRKFRTPKSALKYTAVTRKPLGPSPSRGAAPRPPSDNEVSLVDLSTSVDSPETRRPLHQAQPAARDPRIGKRLRTAAPLASSPASLVSVTDAPSLVAEPGDLIESLLKAPMAACSDTLPPTPSEGAGSLETSQAAAVLSSTSTSVRKSAALPKDYLYSEAGPLATAKRPRCKGIWFIPEPDDTLDAPKTSKGDDLRVSSRAYKEWRSLLPLALMQLVQPSVAHTAPQKRAYGRACRRAAAHPLQGTVYRGRWCSLRELMGRWTSPSSARSNSRLRSDALTSGRPTSCHRLKLVTLNVGGLSQMAYAELLQHLQSLPQQAKPDVLLLQETHWREHSEYSTAGWHIIGSANVSPQAGGVAIFVADHLCTAEHILHTSPIPGRILHARLALGGATVDIVNVYQKIAVSSLQSTEKGHQPGTTNRGIRREVWTVLRQLIRGLPHRHVVVVAGDFNTPVKSVNSRVGARADILSSTPPADQGELLDLIHDCDLLHLNSWTRFAKHTFRHGEHASLIDHIFVRHSLGDTISRRSGPISWQLFPWRSGGRHSPVCASIQVPHISALFKRSGPKLRVLDKVTLAQACRNDADPRIWALRNRVGAWLHAHQDATVEAVNAELHSTALDLFPGKLQHGRIVPWQSEQVGMAVRTMWAAYRTWRSTAKACSKHIWRAWAAYSKFCKAHRAFRRSTRQAKTAWFKHQVEVMEASARKGDTRALFQLAARFGPKQKRRKLQLRSEDGGILSHAEQADVLHKFYKNLYCTEAPDTHAQILDSLMNSTLPACPFACLSLDTIPQALQHLSPHKAAPSHLAHTSVWIACSDVVSPWLTRFLQTAQQIPQLWKDTWLSLLPKVATPTLPRQLRPLGISEISGRVVCGLIQDQLRSYVETFLSTEPQFAYMANRSTDQALLRVLLHCTEGRRICEPQAYDLRQARFSCSQSRSESASKKARGGAIQLSIDLTQAFDRLEWGLISDALIAASVPVELYSLIILWHRSLYYHLKVVDATAAVPVQRGVRQGCRIAPMLWAISTVLIMRRADASIGSSWSRDHLTAYADDFHAGEIIRRREDLSKALWRHLRAVARSQEHCGAVATGSCLTDAPDLDPFHNLPIPPGKSLLGLSSVLPSLPVWMFYSVPSPQAGKACFWMSLYVTNSDTTARAAASGVLLLLV</sequence>
<dbReference type="Proteomes" id="UP000186817">
    <property type="component" value="Unassembled WGS sequence"/>
</dbReference>
<dbReference type="InterPro" id="IPR036691">
    <property type="entry name" value="Endo/exonu/phosph_ase_sf"/>
</dbReference>
<name>A0A1Q9EQE5_SYMMI</name>
<keyword evidence="5" id="KW-1185">Reference proteome</keyword>
<dbReference type="OrthoDB" id="443217at2759"/>
<feature type="region of interest" description="Disordered" evidence="1">
    <location>
        <begin position="78"/>
        <end position="206"/>
    </location>
</feature>
<gene>
    <name evidence="4" type="ORF">AK812_SmicGene6766</name>
</gene>
<dbReference type="EMBL" id="LSRX01000094">
    <property type="protein sequence ID" value="OLQ09597.1"/>
    <property type="molecule type" value="Genomic_DNA"/>
</dbReference>
<protein>
    <submittedName>
        <fullName evidence="4">Putative 149 kDa protein</fullName>
    </submittedName>
</protein>
<feature type="compositionally biased region" description="Low complexity" evidence="1">
    <location>
        <begin position="175"/>
        <end position="186"/>
    </location>
</feature>
<proteinExistence type="predicted"/>
<dbReference type="SUPFAM" id="SSF56219">
    <property type="entry name" value="DNase I-like"/>
    <property type="match status" value="1"/>
</dbReference>
<feature type="domain" description="Endonuclease/exonuclease/phosphatase" evidence="3">
    <location>
        <begin position="429"/>
        <end position="656"/>
    </location>
</feature>
<dbReference type="Pfam" id="PF00078">
    <property type="entry name" value="RVT_1"/>
    <property type="match status" value="1"/>
</dbReference>
<evidence type="ECO:0000313" key="4">
    <source>
        <dbReference type="EMBL" id="OLQ09597.1"/>
    </source>
</evidence>
<feature type="domain" description="Reverse transcriptase" evidence="2">
    <location>
        <begin position="988"/>
        <end position="1188"/>
    </location>
</feature>
<dbReference type="InterPro" id="IPR000477">
    <property type="entry name" value="RT_dom"/>
</dbReference>
<organism evidence="4 5">
    <name type="scientific">Symbiodinium microadriaticum</name>
    <name type="common">Dinoflagellate</name>
    <name type="synonym">Zooxanthella microadriatica</name>
    <dbReference type="NCBI Taxonomy" id="2951"/>
    <lineage>
        <taxon>Eukaryota</taxon>
        <taxon>Sar</taxon>
        <taxon>Alveolata</taxon>
        <taxon>Dinophyceae</taxon>
        <taxon>Suessiales</taxon>
        <taxon>Symbiodiniaceae</taxon>
        <taxon>Symbiodinium</taxon>
    </lineage>
</organism>
<evidence type="ECO:0000313" key="5">
    <source>
        <dbReference type="Proteomes" id="UP000186817"/>
    </source>
</evidence>
<reference evidence="4 5" key="1">
    <citation type="submission" date="2016-02" db="EMBL/GenBank/DDBJ databases">
        <title>Genome analysis of coral dinoflagellate symbionts highlights evolutionary adaptations to a symbiotic lifestyle.</title>
        <authorList>
            <person name="Aranda M."/>
            <person name="Li Y."/>
            <person name="Liew Y.J."/>
            <person name="Baumgarten S."/>
            <person name="Simakov O."/>
            <person name="Wilson M."/>
            <person name="Piel J."/>
            <person name="Ashoor H."/>
            <person name="Bougouffa S."/>
            <person name="Bajic V.B."/>
            <person name="Ryu T."/>
            <person name="Ravasi T."/>
            <person name="Bayer T."/>
            <person name="Micklem G."/>
            <person name="Kim H."/>
            <person name="Bhak J."/>
            <person name="Lajeunesse T.C."/>
            <person name="Voolstra C.R."/>
        </authorList>
    </citation>
    <scope>NUCLEOTIDE SEQUENCE [LARGE SCALE GENOMIC DNA]</scope>
    <source>
        <strain evidence="4 5">CCMP2467</strain>
    </source>
</reference>
<feature type="compositionally biased region" description="Low complexity" evidence="1">
    <location>
        <begin position="90"/>
        <end position="122"/>
    </location>
</feature>
<dbReference type="GO" id="GO:0003824">
    <property type="term" value="F:catalytic activity"/>
    <property type="evidence" value="ECO:0007669"/>
    <property type="project" value="InterPro"/>
</dbReference>